<feature type="compositionally biased region" description="Polar residues" evidence="1">
    <location>
        <begin position="111"/>
        <end position="123"/>
    </location>
</feature>
<name>A0A9P9WGP3_9PEZI</name>
<dbReference type="OrthoDB" id="4712560at2759"/>
<proteinExistence type="predicted"/>
<organism evidence="2 3">
    <name type="scientific">Neoarthrinium moseri</name>
    <dbReference type="NCBI Taxonomy" id="1658444"/>
    <lineage>
        <taxon>Eukaryota</taxon>
        <taxon>Fungi</taxon>
        <taxon>Dikarya</taxon>
        <taxon>Ascomycota</taxon>
        <taxon>Pezizomycotina</taxon>
        <taxon>Sordariomycetes</taxon>
        <taxon>Xylariomycetidae</taxon>
        <taxon>Amphisphaeriales</taxon>
        <taxon>Apiosporaceae</taxon>
        <taxon>Neoarthrinium</taxon>
    </lineage>
</organism>
<dbReference type="Proteomes" id="UP000829685">
    <property type="component" value="Unassembled WGS sequence"/>
</dbReference>
<keyword evidence="3" id="KW-1185">Reference proteome</keyword>
<comment type="caution">
    <text evidence="2">The sequence shown here is derived from an EMBL/GenBank/DDBJ whole genome shotgun (WGS) entry which is preliminary data.</text>
</comment>
<dbReference type="EMBL" id="JAFIMR010000027">
    <property type="protein sequence ID" value="KAI1862465.1"/>
    <property type="molecule type" value="Genomic_DNA"/>
</dbReference>
<accession>A0A9P9WGP3</accession>
<gene>
    <name evidence="2" type="ORF">JX265_009179</name>
</gene>
<reference evidence="2" key="1">
    <citation type="submission" date="2021-03" db="EMBL/GenBank/DDBJ databases">
        <title>Revisited historic fungal species revealed as producer of novel bioactive compounds through whole genome sequencing and comparative genomics.</title>
        <authorList>
            <person name="Vignolle G.A."/>
            <person name="Hochenegger N."/>
            <person name="Mach R.L."/>
            <person name="Mach-Aigner A.R."/>
            <person name="Javad Rahimi M."/>
            <person name="Salim K.A."/>
            <person name="Chan C.M."/>
            <person name="Lim L.B.L."/>
            <person name="Cai F."/>
            <person name="Druzhinina I.S."/>
            <person name="U'Ren J.M."/>
            <person name="Derntl C."/>
        </authorList>
    </citation>
    <scope>NUCLEOTIDE SEQUENCE</scope>
    <source>
        <strain evidence="2">TUCIM 5799</strain>
    </source>
</reference>
<evidence type="ECO:0000256" key="1">
    <source>
        <dbReference type="SAM" id="MobiDB-lite"/>
    </source>
</evidence>
<sequence length="297" mass="33447">MANPTKDSDIMTEEAAYDIGRAELKAIKESWWSAKNTLIEALLQAVNDYKTCSNELALRRDRKLQQIYSESPWAGDNLAEQFVIPHPDNGIFPAKGIVFSYKPDSGRSPGAANTSLQSSQVNENDSDATGLEIVVESKELAKPDRAPSPASGLPSEERVVPTDTSAGRRSRPGPARLCPLKTRLPPIKTAEVSKSSYWVFEYRTRHTYAYYIMRCPSDECSSPVFTKNPLRNKRAEQHIRQCNYPFKGERDLVHRYARPVITGRKDRIVTQAWAYKHNKTLLASNEAFLERENVGVD</sequence>
<feature type="compositionally biased region" description="Basic and acidic residues" evidence="1">
    <location>
        <begin position="135"/>
        <end position="145"/>
    </location>
</feature>
<dbReference type="AlphaFoldDB" id="A0A9P9WGP3"/>
<feature type="region of interest" description="Disordered" evidence="1">
    <location>
        <begin position="108"/>
        <end position="180"/>
    </location>
</feature>
<protein>
    <submittedName>
        <fullName evidence="2">Uncharacterized protein</fullName>
    </submittedName>
</protein>
<evidence type="ECO:0000313" key="3">
    <source>
        <dbReference type="Proteomes" id="UP000829685"/>
    </source>
</evidence>
<evidence type="ECO:0000313" key="2">
    <source>
        <dbReference type="EMBL" id="KAI1862465.1"/>
    </source>
</evidence>